<protein>
    <submittedName>
        <fullName evidence="2">Glycerophosphodiester phosphodiesterase</fullName>
    </submittedName>
</protein>
<dbReference type="PANTHER" id="PTHR46211:SF1">
    <property type="entry name" value="GLYCEROPHOSPHODIESTER PHOSPHODIESTERASE, CYTOPLASMIC"/>
    <property type="match status" value="1"/>
</dbReference>
<evidence type="ECO:0000313" key="2">
    <source>
        <dbReference type="EMBL" id="MCY9186751.1"/>
    </source>
</evidence>
<gene>
    <name evidence="2" type="ORF">MOF03_19270</name>
</gene>
<sequence length="241" mass="27135">MYTIAHRGASGYAPENTIAAFDLAAEMNADMIELDVQLTKDRQIVVIHDDRVDRTTNGSGFVKDFTLKELQALDAGSWYGPAFQGEKIPTLEDVLKRYHKKIGLLIELKGHPSQIGIEEEVGQLLGQFSFSINNIVQSFGFRSIQRFRELYPSIPTAVIIRPNFGMLSRNQLKACKSFANYVNIKYTRLNRLMIASAHKNGLKVFAWTVRHQKTAAKLQAMGVDGIVTDYPDYVLKDGKHE</sequence>
<dbReference type="InterPro" id="IPR030395">
    <property type="entry name" value="GP_PDE_dom"/>
</dbReference>
<dbReference type="RefSeq" id="WP_268498038.1">
    <property type="nucleotide sequence ID" value="NZ_JALAVZ010000009.1"/>
</dbReference>
<dbReference type="Gene3D" id="3.20.20.190">
    <property type="entry name" value="Phosphatidylinositol (PI) phosphodiesterase"/>
    <property type="match status" value="1"/>
</dbReference>
<dbReference type="PROSITE" id="PS51704">
    <property type="entry name" value="GP_PDE"/>
    <property type="match status" value="1"/>
</dbReference>
<evidence type="ECO:0000313" key="3">
    <source>
        <dbReference type="Proteomes" id="UP001073053"/>
    </source>
</evidence>
<dbReference type="EMBL" id="JALAWA010000016">
    <property type="protein sequence ID" value="MCY9186751.1"/>
    <property type="molecule type" value="Genomic_DNA"/>
</dbReference>
<organism evidence="2 3">
    <name type="scientific">Bacillus halotolerans</name>
    <dbReference type="NCBI Taxonomy" id="260554"/>
    <lineage>
        <taxon>Bacteria</taxon>
        <taxon>Bacillati</taxon>
        <taxon>Bacillota</taxon>
        <taxon>Bacilli</taxon>
        <taxon>Bacillales</taxon>
        <taxon>Bacillaceae</taxon>
        <taxon>Bacillus</taxon>
    </lineage>
</organism>
<dbReference type="PANTHER" id="PTHR46211">
    <property type="entry name" value="GLYCEROPHOSPHORYL DIESTER PHOSPHODIESTERASE"/>
    <property type="match status" value="1"/>
</dbReference>
<proteinExistence type="predicted"/>
<dbReference type="Proteomes" id="UP001073053">
    <property type="component" value="Unassembled WGS sequence"/>
</dbReference>
<feature type="domain" description="GP-PDE" evidence="1">
    <location>
        <begin position="1"/>
        <end position="238"/>
    </location>
</feature>
<dbReference type="GO" id="GO:0008081">
    <property type="term" value="F:phosphoric diester hydrolase activity"/>
    <property type="evidence" value="ECO:0007669"/>
    <property type="project" value="InterPro"/>
</dbReference>
<dbReference type="InterPro" id="IPR017946">
    <property type="entry name" value="PLC-like_Pdiesterase_TIM-brl"/>
</dbReference>
<dbReference type="Pfam" id="PF03009">
    <property type="entry name" value="GDPD"/>
    <property type="match status" value="1"/>
</dbReference>
<name>A0A9Q4EMV7_9BACI</name>
<accession>A0A9Q4EMV7</accession>
<dbReference type="SUPFAM" id="SSF51695">
    <property type="entry name" value="PLC-like phosphodiesterases"/>
    <property type="match status" value="1"/>
</dbReference>
<evidence type="ECO:0000259" key="1">
    <source>
        <dbReference type="PROSITE" id="PS51704"/>
    </source>
</evidence>
<comment type="caution">
    <text evidence="2">The sequence shown here is derived from an EMBL/GenBank/DDBJ whole genome shotgun (WGS) entry which is preliminary data.</text>
</comment>
<reference evidence="2" key="1">
    <citation type="submission" date="2022-02" db="EMBL/GenBank/DDBJ databases">
        <title>Crop Bioprotection Bacillus Genome Sequencing.</title>
        <authorList>
            <person name="Dunlap C."/>
        </authorList>
    </citation>
    <scope>NUCLEOTIDE SEQUENCE</scope>
    <source>
        <strain evidence="2">EC49O2N-C10</strain>
    </source>
</reference>
<dbReference type="GO" id="GO:0006629">
    <property type="term" value="P:lipid metabolic process"/>
    <property type="evidence" value="ECO:0007669"/>
    <property type="project" value="InterPro"/>
</dbReference>
<dbReference type="AlphaFoldDB" id="A0A9Q4EMV7"/>